<organism evidence="1">
    <name type="scientific">Streptomyces viridosporus</name>
    <dbReference type="NCBI Taxonomy" id="67581"/>
    <lineage>
        <taxon>Bacteria</taxon>
        <taxon>Bacillati</taxon>
        <taxon>Actinomycetota</taxon>
        <taxon>Actinomycetes</taxon>
        <taxon>Kitasatosporales</taxon>
        <taxon>Streptomycetaceae</taxon>
        <taxon>Streptomyces</taxon>
    </lineage>
</organism>
<keyword evidence="1" id="KW-0614">Plasmid</keyword>
<protein>
    <submittedName>
        <fullName evidence="1">Replication initiator protein</fullName>
    </submittedName>
</protein>
<proteinExistence type="predicted"/>
<evidence type="ECO:0000313" key="1">
    <source>
        <dbReference type="EMBL" id="CAA56762.2"/>
    </source>
</evidence>
<reference evidence="1" key="2">
    <citation type="journal article" date="1998" name="Microbiology (Mosc.)">
        <title>The conjugative plasmid pSG5 from Streptomyces ghanaensis DSM2932 differs in its transfer functions from other Streptomyces rolling circle type plasmids.</title>
        <authorList>
            <person name="Maas R.M."/>
            <person name="Goetz J."/>
            <person name="Wohlleben W."/>
            <person name="Muth G."/>
        </authorList>
    </citation>
    <scope>NUCLEOTIDE SEQUENCE</scope>
    <source>
        <strain evidence="1">DSM2932</strain>
        <plasmid evidence="1">pSG5</plasmid>
    </source>
</reference>
<name>Q54245_STRVD</name>
<sequence length="480" mass="52938">MWKPGEATWGNTCRCNNVHTCPWCMSRILAVRGSNVQLAADGLADAGYGLHLGTNTLRHFERMAFGTVRKGMRHGLVAVLHDGWKGAYGSSGRRWRTMRDDFGIIGYERAFEDTFGWGSGWHLHWHTLWVTREVLGPDAQAAFRDALAGAWAAGVESAGGYTVSETCDRPGCSCEGKGHGTDVRPLNGADAADGDAGKQARYLYKDGDKTKGGVAKIGLELAGQNFKAGRGDDRMGPLDLGDAAAAELQRLRRPGPFVEKYREREFGVFQVRKHYRSQNLNRLIKELGIQQDVRTEEEITDDTEGLVAIAVIPAYIWYRYIARVAGRRLDLIKVAETYGLPGVRRLVESWGLVWGKDVLDPPAPEAPAAPGDLDADQMRFEVMSEEEAAFREARRKANEARTEELAASLDRVRQPKKEAIRPTISLRKRLKPKPVTVDVKTPPPGAASPVCRRCKGKLAPVLQPWGRLPGDCLRVDTAVA</sequence>
<geneLocation type="plasmid" evidence="1">
    <name>pSG5</name>
</geneLocation>
<dbReference type="AlphaFoldDB" id="Q54245"/>
<reference evidence="1" key="1">
    <citation type="journal article" date="1995" name="Plasmid">
        <title>Streptomyces ghanaensis plasmid pSG5: nucleotide sequence analysis of the self-transmissible minimal replicon and characterization of the replication mode.</title>
        <authorList>
            <person name="Muth G."/>
            <person name="Farr M."/>
            <person name="Hartmann V."/>
            <person name="Wohlleben W."/>
        </authorList>
    </citation>
    <scope>NUCLEOTIDE SEQUENCE [LARGE SCALE GENOMIC DNA]</scope>
    <source>
        <strain evidence="1">DSM2932</strain>
        <plasmid evidence="1">pSG5</plasmid>
    </source>
</reference>
<accession>Q54245</accession>
<dbReference type="EMBL" id="X80774">
    <property type="protein sequence ID" value="CAA56762.2"/>
    <property type="molecule type" value="Genomic_DNA"/>
</dbReference>
<gene>
    <name evidence="1" type="primary">rep</name>
</gene>
<reference evidence="1" key="3">
    <citation type="submission" date="2007-01" db="EMBL/GenBank/DDBJ databases">
        <authorList>
            <person name="Muth G."/>
        </authorList>
    </citation>
    <scope>NUCLEOTIDE SEQUENCE</scope>
    <source>
        <strain evidence="1">DSM2932</strain>
        <plasmid evidence="1">pSG5</plasmid>
    </source>
</reference>